<keyword evidence="1" id="KW-1133">Transmembrane helix</keyword>
<evidence type="ECO:0000313" key="3">
    <source>
        <dbReference type="EMBL" id="QLH76963.1"/>
    </source>
</evidence>
<dbReference type="Pfam" id="PF07885">
    <property type="entry name" value="Ion_trans_2"/>
    <property type="match status" value="1"/>
</dbReference>
<evidence type="ECO:0000259" key="2">
    <source>
        <dbReference type="Pfam" id="PF07885"/>
    </source>
</evidence>
<dbReference type="Gene3D" id="1.10.287.70">
    <property type="match status" value="1"/>
</dbReference>
<keyword evidence="1" id="KW-0812">Transmembrane</keyword>
<keyword evidence="3" id="KW-0407">Ion channel</keyword>
<dbReference type="SUPFAM" id="SSF81324">
    <property type="entry name" value="Voltage-gated potassium channels"/>
    <property type="match status" value="1"/>
</dbReference>
<keyword evidence="3" id="KW-0813">Transport</keyword>
<dbReference type="EMBL" id="CP058910">
    <property type="protein sequence ID" value="QLH76963.1"/>
    <property type="molecule type" value="Genomic_DNA"/>
</dbReference>
<keyword evidence="4" id="KW-1185">Reference proteome</keyword>
<reference evidence="3 4" key="1">
    <citation type="submission" date="2020-07" db="EMBL/GenBank/DDBJ databases">
        <title>Halosimplex pelagicum sp. nov. and Halosimplex rubrum sp. nov., isolated from salted brown alga Laminaria, and emended description of the genus Halosimplex.</title>
        <authorList>
            <person name="Cui H."/>
        </authorList>
    </citation>
    <scope>NUCLEOTIDE SEQUENCE [LARGE SCALE GENOMIC DNA]</scope>
    <source>
        <strain evidence="3 4">R27</strain>
    </source>
</reference>
<dbReference type="GO" id="GO:0034220">
    <property type="term" value="P:monoatomic ion transmembrane transport"/>
    <property type="evidence" value="ECO:0007669"/>
    <property type="project" value="UniProtKB-KW"/>
</dbReference>
<accession>A0A7D5NZ19</accession>
<dbReference type="KEGG" id="hrr:HZS55_06490"/>
<dbReference type="Proteomes" id="UP000509667">
    <property type="component" value="Chromosome"/>
</dbReference>
<protein>
    <submittedName>
        <fullName evidence="3">Two pore domain potassium channel family protein</fullName>
    </submittedName>
</protein>
<gene>
    <name evidence="3" type="ORF">HZS55_06490</name>
</gene>
<feature type="transmembrane region" description="Helical" evidence="1">
    <location>
        <begin position="56"/>
        <end position="80"/>
    </location>
</feature>
<feature type="transmembrane region" description="Helical" evidence="1">
    <location>
        <begin position="6"/>
        <end position="27"/>
    </location>
</feature>
<dbReference type="OrthoDB" id="263876at2157"/>
<evidence type="ECO:0000256" key="1">
    <source>
        <dbReference type="SAM" id="Phobius"/>
    </source>
</evidence>
<feature type="transmembrane region" description="Helical" evidence="1">
    <location>
        <begin position="126"/>
        <end position="151"/>
    </location>
</feature>
<sequence length="333" mass="36793">MKPAYLLLSLLCLAVVVVDLLWTTLWVEGGAGPVTTRLMNRTWQLFRKVAGDNPRVLSLAGPVVLVVSLTVWIALLWFGWTFLFAGGENTLIDTRDPAPIAWTERFYFVGYSVFTMGNGDFTPRDGLWQVLTGLTTASGMLFVTLSVTYVLNVLGAVTQKRSLASSIHGLGTRSAEILERSWDGDSFRGLDVPLDSIATRLDTLTSNHKAYPALHYFYAPQTAQAPVTNIAIFDEALTLLEFGVAERERPSEIAVGQARSSVQGYLNTLDTAFVEPARQPPPAPPIDSLREREIPTVSDQQFDEALASIADRRRKLLGLVEADERRWPHSNSQ</sequence>
<organism evidence="3 4">
    <name type="scientific">Halosimplex rubrum</name>
    <dbReference type="NCBI Taxonomy" id="869889"/>
    <lineage>
        <taxon>Archaea</taxon>
        <taxon>Methanobacteriati</taxon>
        <taxon>Methanobacteriota</taxon>
        <taxon>Stenosarchaea group</taxon>
        <taxon>Halobacteria</taxon>
        <taxon>Halobacteriales</taxon>
        <taxon>Haloarculaceae</taxon>
        <taxon>Halosimplex</taxon>
    </lineage>
</organism>
<dbReference type="InterPro" id="IPR013099">
    <property type="entry name" value="K_chnl_dom"/>
</dbReference>
<evidence type="ECO:0000313" key="4">
    <source>
        <dbReference type="Proteomes" id="UP000509667"/>
    </source>
</evidence>
<keyword evidence="1" id="KW-0472">Membrane</keyword>
<name>A0A7D5NZ19_9EURY</name>
<feature type="domain" description="Potassium channel" evidence="2">
    <location>
        <begin position="71"/>
        <end position="154"/>
    </location>
</feature>
<proteinExistence type="predicted"/>
<keyword evidence="3" id="KW-0406">Ion transport</keyword>
<dbReference type="AlphaFoldDB" id="A0A7D5NZ19"/>